<reference evidence="2 3" key="1">
    <citation type="submission" date="2021-06" db="EMBL/GenBank/DDBJ databases">
        <title>Caerostris extrusa draft genome.</title>
        <authorList>
            <person name="Kono N."/>
            <person name="Arakawa K."/>
        </authorList>
    </citation>
    <scope>NUCLEOTIDE SEQUENCE [LARGE SCALE GENOMIC DNA]</scope>
</reference>
<gene>
    <name evidence="2" type="ORF">CEXT_186791</name>
</gene>
<dbReference type="EMBL" id="BPLR01021097">
    <property type="protein sequence ID" value="GIX85844.1"/>
    <property type="molecule type" value="Genomic_DNA"/>
</dbReference>
<evidence type="ECO:0000313" key="2">
    <source>
        <dbReference type="EMBL" id="GIX85844.1"/>
    </source>
</evidence>
<keyword evidence="1" id="KW-0732">Signal</keyword>
<accession>A0AAV4NQK5</accession>
<dbReference type="AlphaFoldDB" id="A0AAV4NQK5"/>
<dbReference type="Proteomes" id="UP001054945">
    <property type="component" value="Unassembled WGS sequence"/>
</dbReference>
<feature type="signal peptide" evidence="1">
    <location>
        <begin position="1"/>
        <end position="21"/>
    </location>
</feature>
<evidence type="ECO:0000313" key="3">
    <source>
        <dbReference type="Proteomes" id="UP001054945"/>
    </source>
</evidence>
<keyword evidence="3" id="KW-1185">Reference proteome</keyword>
<proteinExistence type="predicted"/>
<feature type="chain" id="PRO_5043349207" description="Secreted protein" evidence="1">
    <location>
        <begin position="22"/>
        <end position="110"/>
    </location>
</feature>
<comment type="caution">
    <text evidence="2">The sequence shown here is derived from an EMBL/GenBank/DDBJ whole genome shotgun (WGS) entry which is preliminary data.</text>
</comment>
<evidence type="ECO:0008006" key="4">
    <source>
        <dbReference type="Google" id="ProtNLM"/>
    </source>
</evidence>
<evidence type="ECO:0000256" key="1">
    <source>
        <dbReference type="SAM" id="SignalP"/>
    </source>
</evidence>
<name>A0AAV4NQK5_CAEEX</name>
<protein>
    <recommendedName>
        <fullName evidence="4">Secreted protein</fullName>
    </recommendedName>
</protein>
<organism evidence="2 3">
    <name type="scientific">Caerostris extrusa</name>
    <name type="common">Bark spider</name>
    <name type="synonym">Caerostris bankana</name>
    <dbReference type="NCBI Taxonomy" id="172846"/>
    <lineage>
        <taxon>Eukaryota</taxon>
        <taxon>Metazoa</taxon>
        <taxon>Ecdysozoa</taxon>
        <taxon>Arthropoda</taxon>
        <taxon>Chelicerata</taxon>
        <taxon>Arachnida</taxon>
        <taxon>Araneae</taxon>
        <taxon>Araneomorphae</taxon>
        <taxon>Entelegynae</taxon>
        <taxon>Araneoidea</taxon>
        <taxon>Araneidae</taxon>
        <taxon>Caerostris</taxon>
    </lineage>
</organism>
<sequence length="110" mass="12597">MHRAWQVMLILLFFNNTLITCFNPFEPDKKCCSSRTGRLFHSSIFGLFLPLGRAITGTSHFMWVKSSSSQRKDCFRGCFTFAAIQGCKRRHPVLFRGQGVCWSEKVVSKA</sequence>